<dbReference type="EMBL" id="KL363188">
    <property type="protein sequence ID" value="KFD57601.1"/>
    <property type="molecule type" value="Genomic_DNA"/>
</dbReference>
<dbReference type="EMBL" id="KL367478">
    <property type="protein sequence ID" value="KFD72371.1"/>
    <property type="molecule type" value="Genomic_DNA"/>
</dbReference>
<dbReference type="AlphaFoldDB" id="A0A085MK55"/>
<protein>
    <submittedName>
        <fullName evidence="3">Uncharacterized protein</fullName>
    </submittedName>
</protein>
<feature type="transmembrane region" description="Helical" evidence="2">
    <location>
        <begin position="7"/>
        <end position="27"/>
    </location>
</feature>
<feature type="transmembrane region" description="Helical" evidence="2">
    <location>
        <begin position="57"/>
        <end position="89"/>
    </location>
</feature>
<sequence length="207" mass="23103">MSHKLRHVCPSALVIGALVLLTFVAPLKNVDYLNENADADKHIVGKFDDDDDVEPDVAIYVALSCMLGIYMILTSITIMAALFCYDWFVRHIPFANIRKICMGLKETEMESPFYKFVENSVRLASFEQRKKLTKKENQTESEKDSASLPSEDSDETDASTATSDDLSRSISATAENGQSFTARLISSESGEQLEENHSETVEEESDD</sequence>
<evidence type="ECO:0000313" key="4">
    <source>
        <dbReference type="EMBL" id="KFD72371.1"/>
    </source>
</evidence>
<name>A0A085MK55_9BILA</name>
<reference evidence="3 5" key="1">
    <citation type="journal article" date="2014" name="Nat. Genet.">
        <title>Genome and transcriptome of the porcine whipworm Trichuris suis.</title>
        <authorList>
            <person name="Jex A.R."/>
            <person name="Nejsum P."/>
            <person name="Schwarz E.M."/>
            <person name="Hu L."/>
            <person name="Young N.D."/>
            <person name="Hall R.S."/>
            <person name="Korhonen P.K."/>
            <person name="Liao S."/>
            <person name="Thamsborg S."/>
            <person name="Xia J."/>
            <person name="Xu P."/>
            <person name="Wang S."/>
            <person name="Scheerlinck J.P."/>
            <person name="Hofmann A."/>
            <person name="Sternberg P.W."/>
            <person name="Wang J."/>
            <person name="Gasser R.B."/>
        </authorList>
    </citation>
    <scope>NUCLEOTIDE SEQUENCE [LARGE SCALE GENOMIC DNA]</scope>
    <source>
        <strain evidence="4">DCEP-RM93F</strain>
        <strain evidence="3">DCEP-RM93M</strain>
    </source>
</reference>
<evidence type="ECO:0000313" key="3">
    <source>
        <dbReference type="EMBL" id="KFD57601.1"/>
    </source>
</evidence>
<evidence type="ECO:0000256" key="1">
    <source>
        <dbReference type="SAM" id="MobiDB-lite"/>
    </source>
</evidence>
<evidence type="ECO:0000256" key="2">
    <source>
        <dbReference type="SAM" id="Phobius"/>
    </source>
</evidence>
<feature type="region of interest" description="Disordered" evidence="1">
    <location>
        <begin position="131"/>
        <end position="207"/>
    </location>
</feature>
<organism evidence="3 5">
    <name type="scientific">Trichuris suis</name>
    <name type="common">pig whipworm</name>
    <dbReference type="NCBI Taxonomy" id="68888"/>
    <lineage>
        <taxon>Eukaryota</taxon>
        <taxon>Metazoa</taxon>
        <taxon>Ecdysozoa</taxon>
        <taxon>Nematoda</taxon>
        <taxon>Enoplea</taxon>
        <taxon>Dorylaimia</taxon>
        <taxon>Trichinellida</taxon>
        <taxon>Trichuridae</taxon>
        <taxon>Trichuris</taxon>
    </lineage>
</organism>
<proteinExistence type="predicted"/>
<keyword evidence="2" id="KW-1133">Transmembrane helix</keyword>
<feature type="compositionally biased region" description="Polar residues" evidence="1">
    <location>
        <begin position="168"/>
        <end position="190"/>
    </location>
</feature>
<keyword evidence="2" id="KW-0472">Membrane</keyword>
<keyword evidence="2" id="KW-0812">Transmembrane</keyword>
<evidence type="ECO:0000313" key="5">
    <source>
        <dbReference type="Proteomes" id="UP000030764"/>
    </source>
</evidence>
<gene>
    <name evidence="3" type="ORF">M513_01704</name>
    <name evidence="4" type="ORF">M514_01704</name>
</gene>
<accession>A0A085MK55</accession>
<feature type="compositionally biased region" description="Basic and acidic residues" evidence="1">
    <location>
        <begin position="131"/>
        <end position="145"/>
    </location>
</feature>
<keyword evidence="5" id="KW-1185">Reference proteome</keyword>
<dbReference type="Proteomes" id="UP000030764">
    <property type="component" value="Unassembled WGS sequence"/>
</dbReference>
<dbReference type="Proteomes" id="UP000030758">
    <property type="component" value="Unassembled WGS sequence"/>
</dbReference>